<gene>
    <name evidence="2" type="ORF">TRIREDRAFT_109670</name>
</gene>
<dbReference type="VEuPathDB" id="FungiDB:TRIREDRAFT_109670"/>
<evidence type="ECO:0000313" key="3">
    <source>
        <dbReference type="Proteomes" id="UP000008984"/>
    </source>
</evidence>
<evidence type="ECO:0000256" key="1">
    <source>
        <dbReference type="SAM" id="MobiDB-lite"/>
    </source>
</evidence>
<evidence type="ECO:0000313" key="2">
    <source>
        <dbReference type="EMBL" id="EGR46811.1"/>
    </source>
</evidence>
<feature type="compositionally biased region" description="Polar residues" evidence="1">
    <location>
        <begin position="44"/>
        <end position="55"/>
    </location>
</feature>
<dbReference type="HOGENOM" id="CLU_1807612_0_0_1"/>
<dbReference type="GeneID" id="18481947"/>
<keyword evidence="3" id="KW-1185">Reference proteome</keyword>
<sequence>MTGQGNRVGPLLRGSLVPFSHNTPTLSEPVEAVDRSANRRESADASSRTQWTHSPARTRVKKSIDLLESWTQGWCWAVARRATTDVPQQWGPGRMRAPDPVMSPKRELIDCAFDVGRDASGGGRAKGTDGCDCEKRKPQRILAYITY</sequence>
<feature type="region of interest" description="Disordered" evidence="1">
    <location>
        <begin position="1"/>
        <end position="58"/>
    </location>
</feature>
<dbReference type="Proteomes" id="UP000008984">
    <property type="component" value="Unassembled WGS sequence"/>
</dbReference>
<organism evidence="3">
    <name type="scientific">Hypocrea jecorina (strain QM6a)</name>
    <name type="common">Trichoderma reesei</name>
    <dbReference type="NCBI Taxonomy" id="431241"/>
    <lineage>
        <taxon>Eukaryota</taxon>
        <taxon>Fungi</taxon>
        <taxon>Dikarya</taxon>
        <taxon>Ascomycota</taxon>
        <taxon>Pezizomycotina</taxon>
        <taxon>Sordariomycetes</taxon>
        <taxon>Hypocreomycetidae</taxon>
        <taxon>Hypocreales</taxon>
        <taxon>Hypocreaceae</taxon>
        <taxon>Trichoderma</taxon>
    </lineage>
</organism>
<name>G0RPU4_HYPJQ</name>
<dbReference type="KEGG" id="tre:TRIREDRAFT_109670"/>
<reference evidence="2 3" key="1">
    <citation type="journal article" date="2008" name="Nat. Biotechnol.">
        <title>Genome sequencing and analysis of the biomass-degrading fungus Trichoderma reesei (syn. Hypocrea jecorina).</title>
        <authorList>
            <person name="Martinez D."/>
            <person name="Berka R.M."/>
            <person name="Henrissat B."/>
            <person name="Saloheimo M."/>
            <person name="Arvas M."/>
            <person name="Baker S.E."/>
            <person name="Chapman J."/>
            <person name="Chertkov O."/>
            <person name="Coutinho P.M."/>
            <person name="Cullen D."/>
            <person name="Danchin E.G."/>
            <person name="Grigoriev I.V."/>
            <person name="Harris P."/>
            <person name="Jackson M."/>
            <person name="Kubicek C.P."/>
            <person name="Han C.S."/>
            <person name="Ho I."/>
            <person name="Larrondo L.F."/>
            <person name="de Leon A.L."/>
            <person name="Magnuson J.K."/>
            <person name="Merino S."/>
            <person name="Misra M."/>
            <person name="Nelson B."/>
            <person name="Putnam N."/>
            <person name="Robbertse B."/>
            <person name="Salamov A.A."/>
            <person name="Schmoll M."/>
            <person name="Terry A."/>
            <person name="Thayer N."/>
            <person name="Westerholm-Parvinen A."/>
            <person name="Schoch C.L."/>
            <person name="Yao J."/>
            <person name="Barabote R."/>
            <person name="Nelson M.A."/>
            <person name="Detter C."/>
            <person name="Bruce D."/>
            <person name="Kuske C.R."/>
            <person name="Xie G."/>
            <person name="Richardson P."/>
            <person name="Rokhsar D.S."/>
            <person name="Lucas S.M."/>
            <person name="Rubin E.M."/>
            <person name="Dunn-Coleman N."/>
            <person name="Ward M."/>
            <person name="Brettin T.S."/>
        </authorList>
    </citation>
    <scope>NUCLEOTIDE SEQUENCE [LARGE SCALE GENOMIC DNA]</scope>
    <source>
        <strain evidence="2 3">QM6a</strain>
    </source>
</reference>
<dbReference type="AlphaFoldDB" id="G0RPU4"/>
<proteinExistence type="predicted"/>
<dbReference type="RefSeq" id="XP_006967275.1">
    <property type="nucleotide sequence ID" value="XM_006967213.1"/>
</dbReference>
<protein>
    <submittedName>
        <fullName evidence="2">Predicted protein</fullName>
    </submittedName>
</protein>
<dbReference type="EMBL" id="GL985071">
    <property type="protein sequence ID" value="EGR46811.1"/>
    <property type="molecule type" value="Genomic_DNA"/>
</dbReference>
<accession>G0RPU4</accession>
<feature type="compositionally biased region" description="Basic and acidic residues" evidence="1">
    <location>
        <begin position="32"/>
        <end position="43"/>
    </location>
</feature>